<protein>
    <submittedName>
        <fullName evidence="2">Uncharacterized protein YbjT (DUF2867 family)</fullName>
    </submittedName>
</protein>
<dbReference type="InterPro" id="IPR036291">
    <property type="entry name" value="NAD(P)-bd_dom_sf"/>
</dbReference>
<dbReference type="AlphaFoldDB" id="A0A317NA34"/>
<evidence type="ECO:0000313" key="2">
    <source>
        <dbReference type="EMBL" id="PWV71773.1"/>
    </source>
</evidence>
<dbReference type="InterPro" id="IPR016040">
    <property type="entry name" value="NAD(P)-bd_dom"/>
</dbReference>
<dbReference type="Gene3D" id="3.40.50.720">
    <property type="entry name" value="NAD(P)-binding Rossmann-like Domain"/>
    <property type="match status" value="1"/>
</dbReference>
<comment type="caution">
    <text evidence="2">The sequence shown here is derived from an EMBL/GenBank/DDBJ whole genome shotgun (WGS) entry which is preliminary data.</text>
</comment>
<dbReference type="SUPFAM" id="SSF51735">
    <property type="entry name" value="NAD(P)-binding Rossmann-fold domains"/>
    <property type="match status" value="1"/>
</dbReference>
<dbReference type="InterPro" id="IPR051604">
    <property type="entry name" value="Ergot_Alk_Oxidoreductase"/>
</dbReference>
<accession>A0A317NA34</accession>
<feature type="domain" description="NAD(P)-binding" evidence="1">
    <location>
        <begin position="6"/>
        <end position="177"/>
    </location>
</feature>
<dbReference type="Proteomes" id="UP000246410">
    <property type="component" value="Unassembled WGS sequence"/>
</dbReference>
<dbReference type="RefSeq" id="WP_110040077.1">
    <property type="nucleotide sequence ID" value="NZ_QGTL01000010.1"/>
</dbReference>
<gene>
    <name evidence="2" type="ORF">DFR69_110257</name>
</gene>
<reference evidence="2 3" key="1">
    <citation type="submission" date="2018-05" db="EMBL/GenBank/DDBJ databases">
        <title>Genomic Encyclopedia of Type Strains, Phase IV (KMG-IV): sequencing the most valuable type-strain genomes for metagenomic binning, comparative biology and taxonomic classification.</title>
        <authorList>
            <person name="Goeker M."/>
        </authorList>
    </citation>
    <scope>NUCLEOTIDE SEQUENCE [LARGE SCALE GENOMIC DNA]</scope>
    <source>
        <strain evidence="2 3">DSM 44717</strain>
    </source>
</reference>
<proteinExistence type="predicted"/>
<dbReference type="EMBL" id="QGTL01000010">
    <property type="protein sequence ID" value="PWV71773.1"/>
    <property type="molecule type" value="Genomic_DNA"/>
</dbReference>
<dbReference type="Pfam" id="PF13460">
    <property type="entry name" value="NAD_binding_10"/>
    <property type="match status" value="1"/>
</dbReference>
<evidence type="ECO:0000313" key="3">
    <source>
        <dbReference type="Proteomes" id="UP000246410"/>
    </source>
</evidence>
<dbReference type="PANTHER" id="PTHR43162">
    <property type="match status" value="1"/>
</dbReference>
<organism evidence="2 3">
    <name type="scientific">Nocardia neocaledoniensis</name>
    <dbReference type="NCBI Taxonomy" id="236511"/>
    <lineage>
        <taxon>Bacteria</taxon>
        <taxon>Bacillati</taxon>
        <taxon>Actinomycetota</taxon>
        <taxon>Actinomycetes</taxon>
        <taxon>Mycobacteriales</taxon>
        <taxon>Nocardiaceae</taxon>
        <taxon>Nocardia</taxon>
    </lineage>
</organism>
<sequence>MYLVVGATAHFGRQAVDALLAAGQPVRALTRRPESADLPQGAGVVAGDLTSAESLAPALAQVEAIFLVLPYGMDVAPLLAAAREAGVARIVFLSSGAVVDGDQPQPDVIARYHREVELAIEASGIEWTFLRLFFPAVNSLSFAMQLAGGDVIRAAYGQATAAPIHEDDVAEVAATVLRGGHAGRIYELTGPESLTQVEQVDILGAALGRPLVFEELDDAAVRAQMAQFMDPAFINALFDLMAATVGKPAPVNTVVEQLTGHAPRGYAQWVTDHLVDFR</sequence>
<keyword evidence="3" id="KW-1185">Reference proteome</keyword>
<dbReference type="PANTHER" id="PTHR43162:SF1">
    <property type="entry name" value="PRESTALK A DIFFERENTIATION PROTEIN A"/>
    <property type="match status" value="1"/>
</dbReference>
<evidence type="ECO:0000259" key="1">
    <source>
        <dbReference type="Pfam" id="PF13460"/>
    </source>
</evidence>
<name>A0A317NA34_9NOCA</name>